<dbReference type="Pfam" id="PF13561">
    <property type="entry name" value="adh_short_C2"/>
    <property type="match status" value="1"/>
</dbReference>
<name>A0AAU8DNJ4_9ACTN</name>
<comment type="similarity">
    <text evidence="1">Belongs to the short-chain dehydrogenases/reductases (SDR) family.</text>
</comment>
<dbReference type="InterPro" id="IPR002347">
    <property type="entry name" value="SDR_fam"/>
</dbReference>
<evidence type="ECO:0000256" key="1">
    <source>
        <dbReference type="ARBA" id="ARBA00006484"/>
    </source>
</evidence>
<dbReference type="Gene3D" id="3.40.50.720">
    <property type="entry name" value="NAD(P)-binding Rossmann-like Domain"/>
    <property type="match status" value="1"/>
</dbReference>
<dbReference type="GO" id="GO:0016491">
    <property type="term" value="F:oxidoreductase activity"/>
    <property type="evidence" value="ECO:0007669"/>
    <property type="project" value="UniProtKB-KW"/>
</dbReference>
<evidence type="ECO:0000256" key="2">
    <source>
        <dbReference type="ARBA" id="ARBA00023002"/>
    </source>
</evidence>
<organism evidence="4">
    <name type="scientific">Nakamurella sp. A5-74</name>
    <dbReference type="NCBI Taxonomy" id="3158264"/>
    <lineage>
        <taxon>Bacteria</taxon>
        <taxon>Bacillati</taxon>
        <taxon>Actinomycetota</taxon>
        <taxon>Actinomycetes</taxon>
        <taxon>Nakamurellales</taxon>
        <taxon>Nakamurellaceae</taxon>
        <taxon>Nakamurella</taxon>
    </lineage>
</organism>
<dbReference type="RefSeq" id="WP_353649175.1">
    <property type="nucleotide sequence ID" value="NZ_CP159218.1"/>
</dbReference>
<reference evidence="4" key="1">
    <citation type="submission" date="2024-05" db="EMBL/GenBank/DDBJ databases">
        <authorList>
            <person name="Cai S.Y."/>
            <person name="Jin L.M."/>
            <person name="Li H.R."/>
        </authorList>
    </citation>
    <scope>NUCLEOTIDE SEQUENCE</scope>
    <source>
        <strain evidence="4">A5-74</strain>
    </source>
</reference>
<dbReference type="AlphaFoldDB" id="A0AAU8DNJ4"/>
<dbReference type="EC" id="1.-.-.-" evidence="4"/>
<dbReference type="SUPFAM" id="SSF51735">
    <property type="entry name" value="NAD(P)-binding Rossmann-fold domains"/>
    <property type="match status" value="1"/>
</dbReference>
<protein>
    <submittedName>
        <fullName evidence="4">SDR family oxidoreductase</fullName>
        <ecNumber evidence="4">1.-.-.-</ecNumber>
    </submittedName>
</protein>
<dbReference type="PANTHER" id="PTHR43943:SF2">
    <property type="entry name" value="DEHYDROGENASE_REDUCTASE 4"/>
    <property type="match status" value="1"/>
</dbReference>
<evidence type="ECO:0000313" key="4">
    <source>
        <dbReference type="EMBL" id="XCG63560.1"/>
    </source>
</evidence>
<dbReference type="EMBL" id="CP159218">
    <property type="protein sequence ID" value="XCG63560.1"/>
    <property type="molecule type" value="Genomic_DNA"/>
</dbReference>
<evidence type="ECO:0000256" key="3">
    <source>
        <dbReference type="SAM" id="MobiDB-lite"/>
    </source>
</evidence>
<proteinExistence type="inferred from homology"/>
<gene>
    <name evidence="4" type="ORF">ABLG96_20610</name>
</gene>
<feature type="region of interest" description="Disordered" evidence="3">
    <location>
        <begin position="1"/>
        <end position="38"/>
    </location>
</feature>
<dbReference type="CDD" id="cd05233">
    <property type="entry name" value="SDR_c"/>
    <property type="match status" value="1"/>
</dbReference>
<dbReference type="PRINTS" id="PR00081">
    <property type="entry name" value="GDHRDH"/>
</dbReference>
<dbReference type="InterPro" id="IPR036291">
    <property type="entry name" value="NAD(P)-bd_dom_sf"/>
</dbReference>
<dbReference type="FunFam" id="3.40.50.720:FF:000084">
    <property type="entry name" value="Short-chain dehydrogenase reductase"/>
    <property type="match status" value="1"/>
</dbReference>
<accession>A0AAU8DNJ4</accession>
<dbReference type="PANTHER" id="PTHR43943">
    <property type="entry name" value="DEHYDROGENASE/REDUCTASE (SDR FAMILY) MEMBER 4"/>
    <property type="match status" value="1"/>
</dbReference>
<keyword evidence="2 4" id="KW-0560">Oxidoreductase</keyword>
<sequence>MAGQLPLRRPAHSRPPTAQVPPERSGAQKPTKGTTMQHMNNKIAVVTGGGSGIGLAIAEELVELGATVVITGRRQSTLDDATNRIGPACTGQVADVSSEQDMAAVYADVVAKHGRLDIVIANAGAGYHSVLGAITEKEFDATFNINAKGVLFTVQTALPHMSAGGSVVIVGSTASINPPRGMSMYGRAKAAVRDFIRSWIQDIKGTGIRINVLSPGAVDTESLRNALARAQGADQVQVGIERMGAGSPIGRIAQTSEIAKAVAFLASDDASFIHGVELFADGGLAQV</sequence>